<keyword evidence="6 9" id="KW-0472">Membrane</keyword>
<protein>
    <submittedName>
        <fullName evidence="10 11">Uncharacterized protein</fullName>
    </submittedName>
</protein>
<evidence type="ECO:0000256" key="8">
    <source>
        <dbReference type="ARBA" id="ARBA00023303"/>
    </source>
</evidence>
<dbReference type="OrthoDB" id="10583699at2759"/>
<organism evidence="10">
    <name type="scientific">Capitella teleta</name>
    <name type="common">Polychaete worm</name>
    <dbReference type="NCBI Taxonomy" id="283909"/>
    <lineage>
        <taxon>Eukaryota</taxon>
        <taxon>Metazoa</taxon>
        <taxon>Spiralia</taxon>
        <taxon>Lophotrochozoa</taxon>
        <taxon>Annelida</taxon>
        <taxon>Polychaeta</taxon>
        <taxon>Sedentaria</taxon>
        <taxon>Scolecida</taxon>
        <taxon>Capitellidae</taxon>
        <taxon>Capitella</taxon>
    </lineage>
</organism>
<evidence type="ECO:0000256" key="5">
    <source>
        <dbReference type="ARBA" id="ARBA00023065"/>
    </source>
</evidence>
<dbReference type="EMBL" id="KB312549">
    <property type="protein sequence ID" value="ELT87024.1"/>
    <property type="molecule type" value="Genomic_DNA"/>
</dbReference>
<keyword evidence="3 9" id="KW-0812">Transmembrane</keyword>
<evidence type="ECO:0000313" key="10">
    <source>
        <dbReference type="EMBL" id="ELT87024.1"/>
    </source>
</evidence>
<dbReference type="EMBL" id="AMQN01016112">
    <property type="status" value="NOT_ANNOTATED_CDS"/>
    <property type="molecule type" value="Genomic_DNA"/>
</dbReference>
<dbReference type="Proteomes" id="UP000014760">
    <property type="component" value="Unassembled WGS sequence"/>
</dbReference>
<accession>R7T7P4</accession>
<name>R7T7P4_CAPTE</name>
<feature type="transmembrane region" description="Helical" evidence="9">
    <location>
        <begin position="207"/>
        <end position="229"/>
    </location>
</feature>
<keyword evidence="7" id="KW-0325">Glycoprotein</keyword>
<evidence type="ECO:0000313" key="12">
    <source>
        <dbReference type="Proteomes" id="UP000014760"/>
    </source>
</evidence>
<evidence type="ECO:0000256" key="9">
    <source>
        <dbReference type="SAM" id="Phobius"/>
    </source>
</evidence>
<reference evidence="11" key="3">
    <citation type="submission" date="2015-06" db="UniProtKB">
        <authorList>
            <consortium name="EnsemblMetazoa"/>
        </authorList>
    </citation>
    <scope>IDENTIFICATION</scope>
</reference>
<keyword evidence="5" id="KW-0406">Ion transport</keyword>
<keyword evidence="12" id="KW-1185">Reference proteome</keyword>
<keyword evidence="8" id="KW-0407">Ion channel</keyword>
<reference evidence="10 12" key="2">
    <citation type="journal article" date="2013" name="Nature">
        <title>Insights into bilaterian evolution from three spiralian genomes.</title>
        <authorList>
            <person name="Simakov O."/>
            <person name="Marletaz F."/>
            <person name="Cho S.J."/>
            <person name="Edsinger-Gonzales E."/>
            <person name="Havlak P."/>
            <person name="Hellsten U."/>
            <person name="Kuo D.H."/>
            <person name="Larsson T."/>
            <person name="Lv J."/>
            <person name="Arendt D."/>
            <person name="Savage R."/>
            <person name="Osoegawa K."/>
            <person name="de Jong P."/>
            <person name="Grimwood J."/>
            <person name="Chapman J.A."/>
            <person name="Shapiro H."/>
            <person name="Aerts A."/>
            <person name="Otillar R.P."/>
            <person name="Terry A.Y."/>
            <person name="Boore J.L."/>
            <person name="Grigoriev I.V."/>
            <person name="Lindberg D.R."/>
            <person name="Seaver E.C."/>
            <person name="Weisblat D.A."/>
            <person name="Putnam N.H."/>
            <person name="Rokhsar D.S."/>
        </authorList>
    </citation>
    <scope>NUCLEOTIDE SEQUENCE</scope>
    <source>
        <strain evidence="10 12">I ESC-2004</strain>
    </source>
</reference>
<keyword evidence="4 9" id="KW-1133">Transmembrane helix</keyword>
<comment type="subcellular location">
    <subcellularLocation>
        <location evidence="1">Membrane</location>
        <topology evidence="1">Multi-pass membrane protein</topology>
    </subcellularLocation>
</comment>
<dbReference type="EnsemblMetazoa" id="CapteT186809">
    <property type="protein sequence ID" value="CapteP186809"/>
    <property type="gene ID" value="CapteG186809"/>
</dbReference>
<dbReference type="HOGENOM" id="CLU_974024_0_0_1"/>
<evidence type="ECO:0000256" key="1">
    <source>
        <dbReference type="ARBA" id="ARBA00004141"/>
    </source>
</evidence>
<sequence>MAIRKLNPTRRITLLSPVKSVEHTGAMSLNLLNCSVRYFCGGAMLIFVGSVMLCAFGFTVVLPYKATNPWPQIAVVYNVTKQHIAGFQNLQNYSHGDQLRGFIYRSWSDAYFKTPKPSYSFYWTFGAIGRIDGDLLGGFIRVAAELARHIKCSLHECGDEEWNIKETRRFRYLWGQPDMTYPCYYNPEDPEQAILERITYAQAVHAIAWPSAALGAGILIWLGLCLGCWKIEMDQNQEPIIDRTSGFL</sequence>
<dbReference type="PANTHER" id="PTHR10258">
    <property type="entry name" value="CALCIUM-ACTIVATED POTASSIUM CHANNEL SUBUNIT BETA"/>
    <property type="match status" value="1"/>
</dbReference>
<evidence type="ECO:0000256" key="2">
    <source>
        <dbReference type="ARBA" id="ARBA00022448"/>
    </source>
</evidence>
<reference evidence="12" key="1">
    <citation type="submission" date="2012-12" db="EMBL/GenBank/DDBJ databases">
        <authorList>
            <person name="Hellsten U."/>
            <person name="Grimwood J."/>
            <person name="Chapman J.A."/>
            <person name="Shapiro H."/>
            <person name="Aerts A."/>
            <person name="Otillar R.P."/>
            <person name="Terry A.Y."/>
            <person name="Boore J.L."/>
            <person name="Simakov O."/>
            <person name="Marletaz F."/>
            <person name="Cho S.-J."/>
            <person name="Edsinger-Gonzales E."/>
            <person name="Havlak P."/>
            <person name="Kuo D.-H."/>
            <person name="Larsson T."/>
            <person name="Lv J."/>
            <person name="Arendt D."/>
            <person name="Savage R."/>
            <person name="Osoegawa K."/>
            <person name="de Jong P."/>
            <person name="Lindberg D.R."/>
            <person name="Seaver E.C."/>
            <person name="Weisblat D.A."/>
            <person name="Putnam N.H."/>
            <person name="Grigoriev I.V."/>
            <person name="Rokhsar D.S."/>
        </authorList>
    </citation>
    <scope>NUCLEOTIDE SEQUENCE</scope>
    <source>
        <strain evidence="12">I ESC-2004</strain>
    </source>
</reference>
<dbReference type="AlphaFoldDB" id="R7T7P4"/>
<dbReference type="GO" id="GO:0015459">
    <property type="term" value="F:potassium channel regulator activity"/>
    <property type="evidence" value="ECO:0007669"/>
    <property type="project" value="TreeGrafter"/>
</dbReference>
<feature type="transmembrane region" description="Helical" evidence="9">
    <location>
        <begin position="38"/>
        <end position="62"/>
    </location>
</feature>
<evidence type="ECO:0000313" key="11">
    <source>
        <dbReference type="EnsemblMetazoa" id="CapteP186809"/>
    </source>
</evidence>
<evidence type="ECO:0000256" key="3">
    <source>
        <dbReference type="ARBA" id="ARBA00022692"/>
    </source>
</evidence>
<evidence type="ECO:0000256" key="4">
    <source>
        <dbReference type="ARBA" id="ARBA00022989"/>
    </source>
</evidence>
<dbReference type="GO" id="GO:0008076">
    <property type="term" value="C:voltage-gated potassium channel complex"/>
    <property type="evidence" value="ECO:0007669"/>
    <property type="project" value="TreeGrafter"/>
</dbReference>
<dbReference type="InterPro" id="IPR003930">
    <property type="entry name" value="K_chnl_Ca-activ_BK_bsu"/>
</dbReference>
<dbReference type="GO" id="GO:0015269">
    <property type="term" value="F:calcium-activated potassium channel activity"/>
    <property type="evidence" value="ECO:0007669"/>
    <property type="project" value="InterPro"/>
</dbReference>
<proteinExistence type="predicted"/>
<dbReference type="PANTHER" id="PTHR10258:SF8">
    <property type="entry name" value="CALCIUM-ACTIVATED POTASSIUM CHANNEL BK ALPHA SUBUNIT DOMAIN-CONTAINING PROTEIN"/>
    <property type="match status" value="1"/>
</dbReference>
<gene>
    <name evidence="10" type="ORF">CAPTEDRAFT_186809</name>
</gene>
<keyword evidence="2" id="KW-0813">Transport</keyword>
<dbReference type="GO" id="GO:0005513">
    <property type="term" value="P:detection of calcium ion"/>
    <property type="evidence" value="ECO:0007669"/>
    <property type="project" value="TreeGrafter"/>
</dbReference>
<evidence type="ECO:0000256" key="7">
    <source>
        <dbReference type="ARBA" id="ARBA00023180"/>
    </source>
</evidence>
<evidence type="ECO:0000256" key="6">
    <source>
        <dbReference type="ARBA" id="ARBA00023136"/>
    </source>
</evidence>